<proteinExistence type="predicted"/>
<organism evidence="1 2">
    <name type="scientific">Gossypium lobatum</name>
    <dbReference type="NCBI Taxonomy" id="34289"/>
    <lineage>
        <taxon>Eukaryota</taxon>
        <taxon>Viridiplantae</taxon>
        <taxon>Streptophyta</taxon>
        <taxon>Embryophyta</taxon>
        <taxon>Tracheophyta</taxon>
        <taxon>Spermatophyta</taxon>
        <taxon>Magnoliopsida</taxon>
        <taxon>eudicotyledons</taxon>
        <taxon>Gunneridae</taxon>
        <taxon>Pentapetalae</taxon>
        <taxon>rosids</taxon>
        <taxon>malvids</taxon>
        <taxon>Malvales</taxon>
        <taxon>Malvaceae</taxon>
        <taxon>Malvoideae</taxon>
        <taxon>Gossypium</taxon>
    </lineage>
</organism>
<gene>
    <name evidence="1" type="ORF">Golob_013581</name>
</gene>
<reference evidence="1 2" key="1">
    <citation type="journal article" date="2019" name="Genome Biol. Evol.">
        <title>Insights into the evolution of the New World diploid cottons (Gossypium, subgenus Houzingenia) based on genome sequencing.</title>
        <authorList>
            <person name="Grover C.E."/>
            <person name="Arick M.A. 2nd"/>
            <person name="Thrash A."/>
            <person name="Conover J.L."/>
            <person name="Sanders W.S."/>
            <person name="Peterson D.G."/>
            <person name="Frelichowski J.E."/>
            <person name="Scheffler J.A."/>
            <person name="Scheffler B.E."/>
            <person name="Wendel J.F."/>
        </authorList>
    </citation>
    <scope>NUCLEOTIDE SEQUENCE [LARGE SCALE GENOMIC DNA]</scope>
    <source>
        <strain evidence="1">157</strain>
        <tissue evidence="1">Leaf</tissue>
    </source>
</reference>
<evidence type="ECO:0000313" key="2">
    <source>
        <dbReference type="Proteomes" id="UP000593572"/>
    </source>
</evidence>
<comment type="caution">
    <text evidence="1">The sequence shown here is derived from an EMBL/GenBank/DDBJ whole genome shotgun (WGS) entry which is preliminary data.</text>
</comment>
<dbReference type="AlphaFoldDB" id="A0A7J8LQA4"/>
<keyword evidence="2" id="KW-1185">Reference proteome</keyword>
<dbReference type="Proteomes" id="UP000593572">
    <property type="component" value="Unassembled WGS sequence"/>
</dbReference>
<evidence type="ECO:0000313" key="1">
    <source>
        <dbReference type="EMBL" id="MBA0554482.1"/>
    </source>
</evidence>
<protein>
    <submittedName>
        <fullName evidence="1">Uncharacterized protein</fullName>
    </submittedName>
</protein>
<dbReference type="EMBL" id="JABEZX010000004">
    <property type="protein sequence ID" value="MBA0554482.1"/>
    <property type="molecule type" value="Genomic_DNA"/>
</dbReference>
<sequence>MTFFYQFKSLLWSLTMVGSISVGTSSIQ</sequence>
<accession>A0A7J8LQA4</accession>
<name>A0A7J8LQA4_9ROSI</name>